<dbReference type="EMBL" id="LAZR01041193">
    <property type="protein sequence ID" value="KKL12600.1"/>
    <property type="molecule type" value="Genomic_DNA"/>
</dbReference>
<gene>
    <name evidence="1" type="ORF">LCGC14_2534100</name>
</gene>
<sequence length="82" mass="9943">MRVYIEIECFSDDIDVVKSLLDKRTDAQYMGITGHRRPQRREKCQLHYTLEGPMKKTEKARKAFRRLSRGRPRFKVLRFRDI</sequence>
<evidence type="ECO:0000313" key="1">
    <source>
        <dbReference type="EMBL" id="KKL12600.1"/>
    </source>
</evidence>
<proteinExistence type="predicted"/>
<protein>
    <submittedName>
        <fullName evidence="1">Uncharacterized protein</fullName>
    </submittedName>
</protein>
<organism evidence="1">
    <name type="scientific">marine sediment metagenome</name>
    <dbReference type="NCBI Taxonomy" id="412755"/>
    <lineage>
        <taxon>unclassified sequences</taxon>
        <taxon>metagenomes</taxon>
        <taxon>ecological metagenomes</taxon>
    </lineage>
</organism>
<dbReference type="AlphaFoldDB" id="A0A0F9AT11"/>
<name>A0A0F9AT11_9ZZZZ</name>
<comment type="caution">
    <text evidence="1">The sequence shown here is derived from an EMBL/GenBank/DDBJ whole genome shotgun (WGS) entry which is preliminary data.</text>
</comment>
<accession>A0A0F9AT11</accession>
<reference evidence="1" key="1">
    <citation type="journal article" date="2015" name="Nature">
        <title>Complex archaea that bridge the gap between prokaryotes and eukaryotes.</title>
        <authorList>
            <person name="Spang A."/>
            <person name="Saw J.H."/>
            <person name="Jorgensen S.L."/>
            <person name="Zaremba-Niedzwiedzka K."/>
            <person name="Martijn J."/>
            <person name="Lind A.E."/>
            <person name="van Eijk R."/>
            <person name="Schleper C."/>
            <person name="Guy L."/>
            <person name="Ettema T.J."/>
        </authorList>
    </citation>
    <scope>NUCLEOTIDE SEQUENCE</scope>
</reference>